<name>A0AAV1KCU2_9NEOP</name>
<organism evidence="2 3">
    <name type="scientific">Parnassius mnemosyne</name>
    <name type="common">clouded apollo</name>
    <dbReference type="NCBI Taxonomy" id="213953"/>
    <lineage>
        <taxon>Eukaryota</taxon>
        <taxon>Metazoa</taxon>
        <taxon>Ecdysozoa</taxon>
        <taxon>Arthropoda</taxon>
        <taxon>Hexapoda</taxon>
        <taxon>Insecta</taxon>
        <taxon>Pterygota</taxon>
        <taxon>Neoptera</taxon>
        <taxon>Endopterygota</taxon>
        <taxon>Lepidoptera</taxon>
        <taxon>Glossata</taxon>
        <taxon>Ditrysia</taxon>
        <taxon>Papilionoidea</taxon>
        <taxon>Papilionidae</taxon>
        <taxon>Parnassiinae</taxon>
        <taxon>Parnassini</taxon>
        <taxon>Parnassius</taxon>
        <taxon>Driopa</taxon>
    </lineage>
</organism>
<feature type="region of interest" description="Disordered" evidence="1">
    <location>
        <begin position="212"/>
        <end position="245"/>
    </location>
</feature>
<dbReference type="AlphaFoldDB" id="A0AAV1KCU2"/>
<keyword evidence="3" id="KW-1185">Reference proteome</keyword>
<evidence type="ECO:0000313" key="3">
    <source>
        <dbReference type="Proteomes" id="UP001314205"/>
    </source>
</evidence>
<comment type="caution">
    <text evidence="2">The sequence shown here is derived from an EMBL/GenBank/DDBJ whole genome shotgun (WGS) entry which is preliminary data.</text>
</comment>
<accession>A0AAV1KCU2</accession>
<sequence>MTRAMPVAEEKPVEPVAPVAPVASESVQAPKPDEVQPQIKADTTVLEESKPEQVIENKEVVKPQEPELKSVPVESKPEEAKPEAAVAIVTPEVKSEVPEPKLAAPVEAESEVKPENNQSEAKPEEKKEEPEEKKEKPEEKKEKPEEKKEEPEQKSAVEEPKQVSDAKVVEVKEAPYVINSKTETIDVVAAIKSPAAVADDVVDVAALSPAEKAEVPVVTTKSAEPVAEDKKEESSSVPAAKTSLT</sequence>
<evidence type="ECO:0000313" key="2">
    <source>
        <dbReference type="EMBL" id="CAK1580428.1"/>
    </source>
</evidence>
<feature type="region of interest" description="Disordered" evidence="1">
    <location>
        <begin position="1"/>
        <end position="168"/>
    </location>
</feature>
<reference evidence="2 3" key="1">
    <citation type="submission" date="2023-11" db="EMBL/GenBank/DDBJ databases">
        <authorList>
            <person name="Hedman E."/>
            <person name="Englund M."/>
            <person name="Stromberg M."/>
            <person name="Nyberg Akerstrom W."/>
            <person name="Nylinder S."/>
            <person name="Jareborg N."/>
            <person name="Kallberg Y."/>
            <person name="Kronander E."/>
        </authorList>
    </citation>
    <scope>NUCLEOTIDE SEQUENCE [LARGE SCALE GENOMIC DNA]</scope>
</reference>
<gene>
    <name evidence="2" type="ORF">PARMNEM_LOCUS2227</name>
</gene>
<feature type="compositionally biased region" description="Basic and acidic residues" evidence="1">
    <location>
        <begin position="121"/>
        <end position="168"/>
    </location>
</feature>
<protein>
    <submittedName>
        <fullName evidence="2">Uncharacterized protein</fullName>
    </submittedName>
</protein>
<dbReference type="EMBL" id="CAVLGL010000013">
    <property type="protein sequence ID" value="CAK1580428.1"/>
    <property type="molecule type" value="Genomic_DNA"/>
</dbReference>
<feature type="non-terminal residue" evidence="2">
    <location>
        <position position="245"/>
    </location>
</feature>
<evidence type="ECO:0000256" key="1">
    <source>
        <dbReference type="SAM" id="MobiDB-lite"/>
    </source>
</evidence>
<dbReference type="Proteomes" id="UP001314205">
    <property type="component" value="Unassembled WGS sequence"/>
</dbReference>
<proteinExistence type="predicted"/>
<feature type="compositionally biased region" description="Low complexity" evidence="1">
    <location>
        <begin position="14"/>
        <end position="30"/>
    </location>
</feature>
<feature type="compositionally biased region" description="Basic and acidic residues" evidence="1">
    <location>
        <begin position="47"/>
        <end position="68"/>
    </location>
</feature>